<evidence type="ECO:0000313" key="2">
    <source>
        <dbReference type="Proteomes" id="UP000323506"/>
    </source>
</evidence>
<protein>
    <submittedName>
        <fullName evidence="1">Uncharacterized protein</fullName>
    </submittedName>
</protein>
<organism evidence="1 2">
    <name type="scientific">Gossypium darwinii</name>
    <name type="common">Darwin's cotton</name>
    <name type="synonym">Gossypium barbadense var. darwinii</name>
    <dbReference type="NCBI Taxonomy" id="34276"/>
    <lineage>
        <taxon>Eukaryota</taxon>
        <taxon>Viridiplantae</taxon>
        <taxon>Streptophyta</taxon>
        <taxon>Embryophyta</taxon>
        <taxon>Tracheophyta</taxon>
        <taxon>Spermatophyta</taxon>
        <taxon>Magnoliopsida</taxon>
        <taxon>eudicotyledons</taxon>
        <taxon>Gunneridae</taxon>
        <taxon>Pentapetalae</taxon>
        <taxon>rosids</taxon>
        <taxon>malvids</taxon>
        <taxon>Malvales</taxon>
        <taxon>Malvaceae</taxon>
        <taxon>Malvoideae</taxon>
        <taxon>Gossypium</taxon>
    </lineage>
</organism>
<proteinExistence type="predicted"/>
<keyword evidence="2" id="KW-1185">Reference proteome</keyword>
<reference evidence="1 2" key="1">
    <citation type="submission" date="2019-06" db="EMBL/GenBank/DDBJ databases">
        <title>WGS assembly of Gossypium darwinii.</title>
        <authorList>
            <person name="Chen Z.J."/>
            <person name="Sreedasyam A."/>
            <person name="Ando A."/>
            <person name="Song Q."/>
            <person name="De L."/>
            <person name="Hulse-Kemp A."/>
            <person name="Ding M."/>
            <person name="Ye W."/>
            <person name="Kirkbride R."/>
            <person name="Jenkins J."/>
            <person name="Plott C."/>
            <person name="Lovell J."/>
            <person name="Lin Y.-M."/>
            <person name="Vaughn R."/>
            <person name="Liu B."/>
            <person name="Li W."/>
            <person name="Simpson S."/>
            <person name="Scheffler B."/>
            <person name="Saski C."/>
            <person name="Grover C."/>
            <person name="Hu G."/>
            <person name="Conover J."/>
            <person name="Carlson J."/>
            <person name="Shu S."/>
            <person name="Boston L."/>
            <person name="Williams M."/>
            <person name="Peterson D."/>
            <person name="Mcgee K."/>
            <person name="Jones D."/>
            <person name="Wendel J."/>
            <person name="Stelly D."/>
            <person name="Grimwood J."/>
            <person name="Schmutz J."/>
        </authorList>
    </citation>
    <scope>NUCLEOTIDE SEQUENCE [LARGE SCALE GENOMIC DNA]</scope>
    <source>
        <strain evidence="1">1808015.09</strain>
    </source>
</reference>
<name>A0A5D2F431_GOSDA</name>
<accession>A0A5D2F431</accession>
<evidence type="ECO:0000313" key="1">
    <source>
        <dbReference type="EMBL" id="TYH00222.1"/>
    </source>
</evidence>
<dbReference type="Proteomes" id="UP000323506">
    <property type="component" value="Chromosome A10"/>
</dbReference>
<gene>
    <name evidence="1" type="ORF">ES288_A10G257100v1</name>
</gene>
<dbReference type="AlphaFoldDB" id="A0A5D2F431"/>
<dbReference type="EMBL" id="CM017697">
    <property type="protein sequence ID" value="TYH00222.1"/>
    <property type="molecule type" value="Genomic_DNA"/>
</dbReference>
<sequence>MTKAQYERIKKKKTKPSLFIRLKHEPYAQSPHATVKSGDPPCAKRVFDSAHAICGDSLAIQYQGKQKE</sequence>